<organism evidence="1 2">
    <name type="scientific">Mycena albidolilacea</name>
    <dbReference type="NCBI Taxonomy" id="1033008"/>
    <lineage>
        <taxon>Eukaryota</taxon>
        <taxon>Fungi</taxon>
        <taxon>Dikarya</taxon>
        <taxon>Basidiomycota</taxon>
        <taxon>Agaricomycotina</taxon>
        <taxon>Agaricomycetes</taxon>
        <taxon>Agaricomycetidae</taxon>
        <taxon>Agaricales</taxon>
        <taxon>Marasmiineae</taxon>
        <taxon>Mycenaceae</taxon>
        <taxon>Mycena</taxon>
    </lineage>
</organism>
<proteinExistence type="predicted"/>
<dbReference type="SUPFAM" id="SSF52047">
    <property type="entry name" value="RNI-like"/>
    <property type="match status" value="1"/>
</dbReference>
<reference evidence="1" key="1">
    <citation type="submission" date="2023-03" db="EMBL/GenBank/DDBJ databases">
        <title>Massive genome expansion in bonnet fungi (Mycena s.s.) driven by repeated elements and novel gene families across ecological guilds.</title>
        <authorList>
            <consortium name="Lawrence Berkeley National Laboratory"/>
            <person name="Harder C.B."/>
            <person name="Miyauchi S."/>
            <person name="Viragh M."/>
            <person name="Kuo A."/>
            <person name="Thoen E."/>
            <person name="Andreopoulos B."/>
            <person name="Lu D."/>
            <person name="Skrede I."/>
            <person name="Drula E."/>
            <person name="Henrissat B."/>
            <person name="Morin E."/>
            <person name="Kohler A."/>
            <person name="Barry K."/>
            <person name="LaButti K."/>
            <person name="Morin E."/>
            <person name="Salamov A."/>
            <person name="Lipzen A."/>
            <person name="Mereny Z."/>
            <person name="Hegedus B."/>
            <person name="Baldrian P."/>
            <person name="Stursova M."/>
            <person name="Weitz H."/>
            <person name="Taylor A."/>
            <person name="Grigoriev I.V."/>
            <person name="Nagy L.G."/>
            <person name="Martin F."/>
            <person name="Kauserud H."/>
        </authorList>
    </citation>
    <scope>NUCLEOTIDE SEQUENCE</scope>
    <source>
        <strain evidence="1">CBHHK002</strain>
    </source>
</reference>
<evidence type="ECO:0000313" key="1">
    <source>
        <dbReference type="EMBL" id="KAJ7359774.1"/>
    </source>
</evidence>
<evidence type="ECO:0008006" key="3">
    <source>
        <dbReference type="Google" id="ProtNLM"/>
    </source>
</evidence>
<dbReference type="InterPro" id="IPR032675">
    <property type="entry name" value="LRR_dom_sf"/>
</dbReference>
<comment type="caution">
    <text evidence="1">The sequence shown here is derived from an EMBL/GenBank/DDBJ whole genome shotgun (WGS) entry which is preliminary data.</text>
</comment>
<evidence type="ECO:0000313" key="2">
    <source>
        <dbReference type="Proteomes" id="UP001218218"/>
    </source>
</evidence>
<gene>
    <name evidence="1" type="ORF">DFH08DRAFT_417049</name>
</gene>
<dbReference type="Proteomes" id="UP001218218">
    <property type="component" value="Unassembled WGS sequence"/>
</dbReference>
<sequence>MAQVCWQCGASSKPAIASESPESRPLRDFHRLLTSNDAPLDSEIPFIHDIMSDGQKQVDTLEAVIVQLTRKRDEIVENIRQQRAILSPVRRVPPELVCEILVLSLSSDDDEDTPNGPPWHFGHICRFWRHCVLAYPALWSSITIPSSSSSSDPHPLISMIEIQLVRCADVPLRVCWSPSDERTTADPGSVDLVLAHSSRWRTLRLDICSELDVPVSFDWLRPANGRLVALETFQVTGSYLLNQFEIPDIFSTTPSLRNVFLTNWTFEIYTSVPAIPWAQITHYSGAFDPDSQIEILEAAANLVTCALGFRWDDVKRGIPTVLPRLRRLHLETPEFIHRLNTPLLEELIIHYWGGITYGVEDILPFVQRSSCMLKKLVLRRCNIGLDLITILHGLPSLTHLVVENDNLNSTPDQTALLDALADGLCPNLASMAFRVDSSDVDTRRFFTMARSRFQLEPPSARLTQLRLFGGWGTTVEPCPPHIVVEIQAMCNEGFDVSFVDSHEEETLKGKATFP</sequence>
<keyword evidence="2" id="KW-1185">Reference proteome</keyword>
<dbReference type="Gene3D" id="3.80.10.10">
    <property type="entry name" value="Ribonuclease Inhibitor"/>
    <property type="match status" value="1"/>
</dbReference>
<dbReference type="AlphaFoldDB" id="A0AAD7EZG4"/>
<name>A0AAD7EZG4_9AGAR</name>
<protein>
    <recommendedName>
        <fullName evidence="3">F-box domain-containing protein</fullName>
    </recommendedName>
</protein>
<dbReference type="EMBL" id="JARIHO010000006">
    <property type="protein sequence ID" value="KAJ7359774.1"/>
    <property type="molecule type" value="Genomic_DNA"/>
</dbReference>
<accession>A0AAD7EZG4</accession>